<comment type="caution">
    <text evidence="9">The sequence shown here is derived from an EMBL/GenBank/DDBJ whole genome shotgun (WGS) entry which is preliminary data.</text>
</comment>
<keyword evidence="5" id="KW-0408">Iron</keyword>
<feature type="coiled-coil region" evidence="7">
    <location>
        <begin position="82"/>
        <end position="121"/>
    </location>
</feature>
<dbReference type="GO" id="GO:0042597">
    <property type="term" value="C:periplasmic space"/>
    <property type="evidence" value="ECO:0007669"/>
    <property type="project" value="InterPro"/>
</dbReference>
<dbReference type="AlphaFoldDB" id="A0A317Q220"/>
<dbReference type="SUPFAM" id="SSF47175">
    <property type="entry name" value="Cytochromes"/>
    <property type="match status" value="1"/>
</dbReference>
<comment type="function">
    <text evidence="2">Electron-transport protein of unknown function.</text>
</comment>
<dbReference type="GO" id="GO:0005506">
    <property type="term" value="F:iron ion binding"/>
    <property type="evidence" value="ECO:0007669"/>
    <property type="project" value="InterPro"/>
</dbReference>
<evidence type="ECO:0000256" key="4">
    <source>
        <dbReference type="ARBA" id="ARBA00016003"/>
    </source>
</evidence>
<dbReference type="InterPro" id="IPR009155">
    <property type="entry name" value="Cyt_b562"/>
</dbReference>
<evidence type="ECO:0000313" key="9">
    <source>
        <dbReference type="EMBL" id="PWW10022.1"/>
    </source>
</evidence>
<dbReference type="Pfam" id="PF07361">
    <property type="entry name" value="Cytochrom_B562"/>
    <property type="match status" value="1"/>
</dbReference>
<name>A0A317Q220_9ENTR</name>
<reference evidence="9 10" key="1">
    <citation type="submission" date="2018-05" db="EMBL/GenBank/DDBJ databases">
        <title>Genomic Encyclopedia of Type Strains, Phase IV (KMG-IV): sequencing the most valuable type-strain genomes for metagenomic binning, comparative biology and taxonomic classification.</title>
        <authorList>
            <person name="Goeker M."/>
        </authorList>
    </citation>
    <scope>NUCLEOTIDE SEQUENCE [LARGE SCALE GENOMIC DNA]</scope>
    <source>
        <strain evidence="9 10">DSM 19579</strain>
    </source>
</reference>
<evidence type="ECO:0000256" key="3">
    <source>
        <dbReference type="ARBA" id="ARBA00005523"/>
    </source>
</evidence>
<dbReference type="Proteomes" id="UP000246744">
    <property type="component" value="Unassembled WGS sequence"/>
</dbReference>
<dbReference type="RefSeq" id="WP_110025395.1">
    <property type="nucleotide sequence ID" value="NZ_QGTS01000004.1"/>
</dbReference>
<dbReference type="GO" id="GO:0022900">
    <property type="term" value="P:electron transport chain"/>
    <property type="evidence" value="ECO:0007669"/>
    <property type="project" value="InterPro"/>
</dbReference>
<dbReference type="EMBL" id="QGTS01000004">
    <property type="protein sequence ID" value="PWW10022.1"/>
    <property type="molecule type" value="Genomic_DNA"/>
</dbReference>
<evidence type="ECO:0000256" key="8">
    <source>
        <dbReference type="SAM" id="SignalP"/>
    </source>
</evidence>
<evidence type="ECO:0000313" key="10">
    <source>
        <dbReference type="Proteomes" id="UP000246744"/>
    </source>
</evidence>
<accession>A0A317Q220</accession>
<evidence type="ECO:0000256" key="2">
    <source>
        <dbReference type="ARBA" id="ARBA00002028"/>
    </source>
</evidence>
<keyword evidence="10" id="KW-1185">Reference proteome</keyword>
<protein>
    <recommendedName>
        <fullName evidence="4">Soluble cytochrome b562</fullName>
    </recommendedName>
</protein>
<feature type="signal peptide" evidence="8">
    <location>
        <begin position="1"/>
        <end position="23"/>
    </location>
</feature>
<evidence type="ECO:0000256" key="6">
    <source>
        <dbReference type="ARBA" id="ARBA00022729"/>
    </source>
</evidence>
<gene>
    <name evidence="9" type="ORF">DES37_104119</name>
</gene>
<keyword evidence="6 8" id="KW-0732">Signal</keyword>
<evidence type="ECO:0000256" key="5">
    <source>
        <dbReference type="ARBA" id="ARBA00022617"/>
    </source>
</evidence>
<organism evidence="9 10">
    <name type="scientific">Mangrovibacter plantisponsor</name>
    <dbReference type="NCBI Taxonomy" id="451513"/>
    <lineage>
        <taxon>Bacteria</taxon>
        <taxon>Pseudomonadati</taxon>
        <taxon>Pseudomonadota</taxon>
        <taxon>Gammaproteobacteria</taxon>
        <taxon>Enterobacterales</taxon>
        <taxon>Enterobacteriaceae</taxon>
        <taxon>Mangrovibacter</taxon>
    </lineage>
</organism>
<dbReference type="InterPro" id="IPR010980">
    <property type="entry name" value="Cyt_c/b562"/>
</dbReference>
<sequence>MKKNIFSLMLPGIFLCIASNASASTVSVQHSMEKMSTSYRSMMKDNNLNAFKKDLSAFKQSAQTAQKTSLNDSGKAVFDEGMKKLLNEVDTIEQHAQTQNLNDVKAEAKKLRNIMEQYHSKLGV</sequence>
<evidence type="ECO:0000256" key="1">
    <source>
        <dbReference type="ARBA" id="ARBA00001970"/>
    </source>
</evidence>
<keyword evidence="5" id="KW-0349">Heme</keyword>
<dbReference type="Gene3D" id="1.20.120.10">
    <property type="entry name" value="Cytochrome c/b562"/>
    <property type="match status" value="1"/>
</dbReference>
<comment type="cofactor">
    <cofactor evidence="1">
        <name>heme b</name>
        <dbReference type="ChEBI" id="CHEBI:60344"/>
    </cofactor>
</comment>
<dbReference type="OrthoDB" id="6625000at2"/>
<keyword evidence="7" id="KW-0175">Coiled coil</keyword>
<dbReference type="GO" id="GO:0009055">
    <property type="term" value="F:electron transfer activity"/>
    <property type="evidence" value="ECO:0007669"/>
    <property type="project" value="InterPro"/>
</dbReference>
<dbReference type="GO" id="GO:0020037">
    <property type="term" value="F:heme binding"/>
    <property type="evidence" value="ECO:0007669"/>
    <property type="project" value="InterPro"/>
</dbReference>
<comment type="similarity">
    <text evidence="3">Belongs to the cytochrome b562 family.</text>
</comment>
<evidence type="ECO:0000256" key="7">
    <source>
        <dbReference type="SAM" id="Coils"/>
    </source>
</evidence>
<feature type="chain" id="PRO_5016303588" description="Soluble cytochrome b562" evidence="8">
    <location>
        <begin position="24"/>
        <end position="124"/>
    </location>
</feature>
<keyword evidence="5" id="KW-0479">Metal-binding</keyword>
<proteinExistence type="inferred from homology"/>